<keyword evidence="1" id="KW-0732">Signal</keyword>
<sequence>DEKRSNTLSKLLSEINNVLHKSVTLDAPAGTYTINSEVDLNGTAEGVDSVDVYVRDQGRWQILVSDIEVESDDSFEEEDVVMSDQATVGSDAARILGQVGSYRIGVVDHSAFSGNDDIRTTDFTGATSNSRSIRTVEGNLNAQFGFINGQVNQLDDSVDISGTAEGQSAEGVSLVYVDRRGSVSAETLDVESDGTIDSDDRAIPTGLAEGTVSVHVISPGRDGNFGNAELPNGQSGESGLNNWINQNVSNDNLNGDQARSRILSETTDDTASDDLVVTQTFRYAESQTTIDSVYPQEAQAEGVNPVAAGETMVVEGTTNLRPDDNSINVELLNQDGESFEISSTETWGTDGSWNVAIDTSDIETGSYVVESDDGQNSDRAEVEIVEERQTADDGEDGEDGEDGGTDGEDGGTDGDDGMDGDDGSDGEDGGTDGEDGGTDGEDGGDDGGDGGTDDSTPGFGALVALVALVAAALLATRRDN</sequence>
<evidence type="ECO:0000313" key="6">
    <source>
        <dbReference type="Proteomes" id="UP001596390"/>
    </source>
</evidence>
<evidence type="ECO:0000313" key="5">
    <source>
        <dbReference type="EMBL" id="MFC7187426.1"/>
    </source>
</evidence>
<feature type="compositionally biased region" description="Acidic residues" evidence="2">
    <location>
        <begin position="392"/>
        <end position="452"/>
    </location>
</feature>
<feature type="region of interest" description="Disordered" evidence="2">
    <location>
        <begin position="385"/>
        <end position="458"/>
    </location>
</feature>
<dbReference type="RefSeq" id="WP_309243306.1">
    <property type="nucleotide sequence ID" value="NZ_JAODIX010000041.1"/>
</dbReference>
<comment type="caution">
    <text evidence="5">The sequence shown here is derived from an EMBL/GenBank/DDBJ whole genome shotgun (WGS) entry which is preliminary data.</text>
</comment>
<dbReference type="GO" id="GO:0030115">
    <property type="term" value="C:S-layer"/>
    <property type="evidence" value="ECO:0007669"/>
    <property type="project" value="UniProtKB-SubCell"/>
</dbReference>
<feature type="domain" description="PGF-CTERM archaeal protein-sorting signal" evidence="4">
    <location>
        <begin position="456"/>
        <end position="478"/>
    </location>
</feature>
<feature type="transmembrane region" description="Helical" evidence="3">
    <location>
        <begin position="458"/>
        <end position="476"/>
    </location>
</feature>
<dbReference type="NCBIfam" id="TIGR04126">
    <property type="entry name" value="PGF_CTERM"/>
    <property type="match status" value="1"/>
</dbReference>
<keyword evidence="6" id="KW-1185">Reference proteome</keyword>
<name>A0ABD5YJL8_9EURY</name>
<proteinExistence type="predicted"/>
<dbReference type="EMBL" id="JBHSZZ010000041">
    <property type="protein sequence ID" value="MFC7187426.1"/>
    <property type="molecule type" value="Genomic_DNA"/>
</dbReference>
<dbReference type="GO" id="GO:0005886">
    <property type="term" value="C:plasma membrane"/>
    <property type="evidence" value="ECO:0007669"/>
    <property type="project" value="UniProtKB-SubCell"/>
</dbReference>
<evidence type="ECO:0000256" key="1">
    <source>
        <dbReference type="ARBA" id="ARBA00022729"/>
    </source>
</evidence>
<keyword evidence="3" id="KW-0812">Transmembrane</keyword>
<feature type="non-terminal residue" evidence="5">
    <location>
        <position position="1"/>
    </location>
</feature>
<keyword evidence="3" id="KW-1133">Transmembrane helix</keyword>
<gene>
    <name evidence="5" type="ORF">ACFQMK_11090</name>
</gene>
<evidence type="ECO:0000259" key="4">
    <source>
        <dbReference type="Pfam" id="PF18204"/>
    </source>
</evidence>
<protein>
    <submittedName>
        <fullName evidence="5">PGF-CTERM sorting domain-containing protein</fullName>
    </submittedName>
</protein>
<evidence type="ECO:0000256" key="3">
    <source>
        <dbReference type="SAM" id="Phobius"/>
    </source>
</evidence>
<accession>A0ABD5YJL8</accession>
<reference evidence="5 6" key="1">
    <citation type="journal article" date="2019" name="Int. J. Syst. Evol. Microbiol.">
        <title>The Global Catalogue of Microorganisms (GCM) 10K type strain sequencing project: providing services to taxonomists for standard genome sequencing and annotation.</title>
        <authorList>
            <consortium name="The Broad Institute Genomics Platform"/>
            <consortium name="The Broad Institute Genome Sequencing Center for Infectious Disease"/>
            <person name="Wu L."/>
            <person name="Ma J."/>
        </authorList>
    </citation>
    <scope>NUCLEOTIDE SEQUENCE [LARGE SCALE GENOMIC DNA]</scope>
    <source>
        <strain evidence="5 6">Q85</strain>
    </source>
</reference>
<organism evidence="5 6">
    <name type="scientific">Halorubrum yunnanense</name>
    <dbReference type="NCBI Taxonomy" id="1526162"/>
    <lineage>
        <taxon>Archaea</taxon>
        <taxon>Methanobacteriati</taxon>
        <taxon>Methanobacteriota</taxon>
        <taxon>Stenosarchaea group</taxon>
        <taxon>Halobacteria</taxon>
        <taxon>Halobacteriales</taxon>
        <taxon>Haloferacaceae</taxon>
        <taxon>Halorubrum</taxon>
    </lineage>
</organism>
<dbReference type="Proteomes" id="UP001596390">
    <property type="component" value="Unassembled WGS sequence"/>
</dbReference>
<dbReference type="AlphaFoldDB" id="A0ABD5YJL8"/>
<dbReference type="Pfam" id="PF18204">
    <property type="entry name" value="PGF-CTERM"/>
    <property type="match status" value="1"/>
</dbReference>
<dbReference type="InterPro" id="IPR026371">
    <property type="entry name" value="PGF_CTERM"/>
</dbReference>
<keyword evidence="3" id="KW-0472">Membrane</keyword>
<evidence type="ECO:0000256" key="2">
    <source>
        <dbReference type="SAM" id="MobiDB-lite"/>
    </source>
</evidence>